<organism evidence="2 3">
    <name type="scientific">Blattamonas nauphoetae</name>
    <dbReference type="NCBI Taxonomy" id="2049346"/>
    <lineage>
        <taxon>Eukaryota</taxon>
        <taxon>Metamonada</taxon>
        <taxon>Preaxostyla</taxon>
        <taxon>Oxymonadida</taxon>
        <taxon>Blattamonas</taxon>
    </lineage>
</organism>
<dbReference type="EMBL" id="JARBJD010000028">
    <property type="protein sequence ID" value="KAK2959656.1"/>
    <property type="molecule type" value="Genomic_DNA"/>
</dbReference>
<protein>
    <recommendedName>
        <fullName evidence="4">Arrestin C-terminal-like domain-containing protein</fullName>
    </recommendedName>
</protein>
<feature type="compositionally biased region" description="Polar residues" evidence="1">
    <location>
        <begin position="213"/>
        <end position="225"/>
    </location>
</feature>
<feature type="region of interest" description="Disordered" evidence="1">
    <location>
        <begin position="240"/>
        <end position="269"/>
    </location>
</feature>
<keyword evidence="3" id="KW-1185">Reference proteome</keyword>
<name>A0ABQ9Y7D5_9EUKA</name>
<evidence type="ECO:0000313" key="3">
    <source>
        <dbReference type="Proteomes" id="UP001281761"/>
    </source>
</evidence>
<dbReference type="Proteomes" id="UP001281761">
    <property type="component" value="Unassembled WGS sequence"/>
</dbReference>
<feature type="compositionally biased region" description="Low complexity" evidence="1">
    <location>
        <begin position="162"/>
        <end position="177"/>
    </location>
</feature>
<sequence>MEPNTQAHVNLGSTPHGGLVFTPDHLDFGTVQLGRVYSATVLLAMRPGPLEAESISIIPCLHKDIRIIEPQSDRNVTLEIRLLARVPSLIRASLVLVSPKQRVTIQVHARNPGSMRPTLVAKTIDEISYPQQLYSYTGSEISEISDPDITPDPSPDPTLAIPPLQLPRSSPSSLNSKHSPEICDETNPVDHQTERTDNLNETEYENSLHHESSMNSTSKSDTHTFTNVSFGERRYLYSDEFKPDSSDWTDGDEEMDGHPLHHTPNSIGS</sequence>
<comment type="caution">
    <text evidence="2">The sequence shown here is derived from an EMBL/GenBank/DDBJ whole genome shotgun (WGS) entry which is preliminary data.</text>
</comment>
<feature type="region of interest" description="Disordered" evidence="1">
    <location>
        <begin position="142"/>
        <end position="225"/>
    </location>
</feature>
<evidence type="ECO:0000256" key="1">
    <source>
        <dbReference type="SAM" id="MobiDB-lite"/>
    </source>
</evidence>
<accession>A0ABQ9Y7D5</accession>
<evidence type="ECO:0000313" key="2">
    <source>
        <dbReference type="EMBL" id="KAK2959656.1"/>
    </source>
</evidence>
<gene>
    <name evidence="2" type="ORF">BLNAU_5434</name>
</gene>
<proteinExistence type="predicted"/>
<reference evidence="2 3" key="1">
    <citation type="journal article" date="2022" name="bioRxiv">
        <title>Genomics of Preaxostyla Flagellates Illuminates Evolutionary Transitions and the Path Towards Mitochondrial Loss.</title>
        <authorList>
            <person name="Novak L.V.F."/>
            <person name="Treitli S.C."/>
            <person name="Pyrih J."/>
            <person name="Halakuc P."/>
            <person name="Pipaliya S.V."/>
            <person name="Vacek V."/>
            <person name="Brzon O."/>
            <person name="Soukal P."/>
            <person name="Eme L."/>
            <person name="Dacks J.B."/>
            <person name="Karnkowska A."/>
            <person name="Elias M."/>
            <person name="Hampl V."/>
        </authorList>
    </citation>
    <scope>NUCLEOTIDE SEQUENCE [LARGE SCALE GENOMIC DNA]</scope>
    <source>
        <strain evidence="2">NAU3</strain>
        <tissue evidence="2">Gut</tissue>
    </source>
</reference>
<evidence type="ECO:0008006" key="4">
    <source>
        <dbReference type="Google" id="ProtNLM"/>
    </source>
</evidence>